<gene>
    <name evidence="2" type="ORF">QNN03_21420</name>
</gene>
<dbReference type="EMBL" id="JASJUS010000020">
    <property type="protein sequence ID" value="MDL2078999.1"/>
    <property type="molecule type" value="Genomic_DNA"/>
</dbReference>
<name>A0ABT7J2D0_9ACTN</name>
<accession>A0ABT7J2D0</accession>
<evidence type="ECO:0000313" key="3">
    <source>
        <dbReference type="Proteomes" id="UP001241926"/>
    </source>
</evidence>
<organism evidence="2 3">
    <name type="scientific">Streptomyces fuscus</name>
    <dbReference type="NCBI Taxonomy" id="3048495"/>
    <lineage>
        <taxon>Bacteria</taxon>
        <taxon>Bacillati</taxon>
        <taxon>Actinomycetota</taxon>
        <taxon>Actinomycetes</taxon>
        <taxon>Kitasatosporales</taxon>
        <taxon>Streptomycetaceae</taxon>
        <taxon>Streptomyces</taxon>
    </lineage>
</organism>
<sequence>MYFERTPDVRIPLRPQDPATADGLLPGLHARALADGHPRLADKLRSVFGHAECAHCGAHFSIPDAILSRCWPGARSPRRGRSPGRPARLTNRTFRCDTPRNRAAGGGSPWTVCTRINGSARGRN</sequence>
<reference evidence="2 3" key="1">
    <citation type="submission" date="2023-05" db="EMBL/GenBank/DDBJ databases">
        <title>Streptomyces fuscus sp. nov., a brown-black pigment producing actinomyces isolated from dry sand of Sea duck farm.</title>
        <authorList>
            <person name="Xie J."/>
            <person name="Shen N."/>
        </authorList>
    </citation>
    <scope>NUCLEOTIDE SEQUENCE [LARGE SCALE GENOMIC DNA]</scope>
    <source>
        <strain evidence="2 3">GXMU-J15</strain>
    </source>
</reference>
<dbReference type="RefSeq" id="WP_285434292.1">
    <property type="nucleotide sequence ID" value="NZ_JASJUS010000020.1"/>
</dbReference>
<keyword evidence="3" id="KW-1185">Reference proteome</keyword>
<comment type="caution">
    <text evidence="2">The sequence shown here is derived from an EMBL/GenBank/DDBJ whole genome shotgun (WGS) entry which is preliminary data.</text>
</comment>
<evidence type="ECO:0000256" key="1">
    <source>
        <dbReference type="SAM" id="MobiDB-lite"/>
    </source>
</evidence>
<dbReference type="Proteomes" id="UP001241926">
    <property type="component" value="Unassembled WGS sequence"/>
</dbReference>
<protein>
    <submittedName>
        <fullName evidence="2">Uncharacterized protein</fullName>
    </submittedName>
</protein>
<feature type="region of interest" description="Disordered" evidence="1">
    <location>
        <begin position="73"/>
        <end position="110"/>
    </location>
</feature>
<evidence type="ECO:0000313" key="2">
    <source>
        <dbReference type="EMBL" id="MDL2078999.1"/>
    </source>
</evidence>
<proteinExistence type="predicted"/>